<dbReference type="PROSITE" id="PS00552">
    <property type="entry name" value="HTH_MERR_1"/>
    <property type="match status" value="1"/>
</dbReference>
<evidence type="ECO:0000256" key="2">
    <source>
        <dbReference type="SAM" id="Coils"/>
    </source>
</evidence>
<comment type="caution">
    <text evidence="4">The sequence shown here is derived from an EMBL/GenBank/DDBJ whole genome shotgun (WGS) entry which is preliminary data.</text>
</comment>
<organism evidence="4 5">
    <name type="scientific">Robertmurraya mangrovi</name>
    <dbReference type="NCBI Taxonomy" id="3098077"/>
    <lineage>
        <taxon>Bacteria</taxon>
        <taxon>Bacillati</taxon>
        <taxon>Bacillota</taxon>
        <taxon>Bacilli</taxon>
        <taxon>Bacillales</taxon>
        <taxon>Bacillaceae</taxon>
        <taxon>Robertmurraya</taxon>
    </lineage>
</organism>
<keyword evidence="1" id="KW-0238">DNA-binding</keyword>
<dbReference type="CDD" id="cd01109">
    <property type="entry name" value="HTH_YyaN"/>
    <property type="match status" value="1"/>
</dbReference>
<dbReference type="Pfam" id="PF13411">
    <property type="entry name" value="MerR_1"/>
    <property type="match status" value="1"/>
</dbReference>
<keyword evidence="5" id="KW-1185">Reference proteome</keyword>
<evidence type="ECO:0000256" key="1">
    <source>
        <dbReference type="ARBA" id="ARBA00023125"/>
    </source>
</evidence>
<dbReference type="InterPro" id="IPR000551">
    <property type="entry name" value="MerR-type_HTH_dom"/>
</dbReference>
<dbReference type="PANTHER" id="PTHR30204">
    <property type="entry name" value="REDOX-CYCLING DRUG-SENSING TRANSCRIPTIONAL ACTIVATOR SOXR"/>
    <property type="match status" value="1"/>
</dbReference>
<name>A0ABU5J426_9BACI</name>
<gene>
    <name evidence="4" type="ORF">SM124_20550</name>
</gene>
<proteinExistence type="predicted"/>
<accession>A0ABU5J426</accession>
<feature type="domain" description="HTH merR-type" evidence="3">
    <location>
        <begin position="1"/>
        <end position="69"/>
    </location>
</feature>
<dbReference type="InterPro" id="IPR009061">
    <property type="entry name" value="DNA-bd_dom_put_sf"/>
</dbReference>
<sequence>MYSISEISNLTGISAFTLRYYEKIGVLPNPNRKNGIREYSEQDLEFILFINGLKKTGMKLEDIAKFSEDGCLKSQTEETIISDTLSKRIDILTEHLESLEQQLSDILAVKKVAEDKKAFYSSMLHNKR</sequence>
<keyword evidence="2" id="KW-0175">Coiled coil</keyword>
<dbReference type="PROSITE" id="PS50937">
    <property type="entry name" value="HTH_MERR_2"/>
    <property type="match status" value="1"/>
</dbReference>
<evidence type="ECO:0000259" key="3">
    <source>
        <dbReference type="PROSITE" id="PS50937"/>
    </source>
</evidence>
<protein>
    <submittedName>
        <fullName evidence="4">MerR family transcriptional regulator</fullName>
    </submittedName>
</protein>
<dbReference type="SUPFAM" id="SSF46955">
    <property type="entry name" value="Putative DNA-binding domain"/>
    <property type="match status" value="1"/>
</dbReference>
<dbReference type="PRINTS" id="PR00040">
    <property type="entry name" value="HTHMERR"/>
</dbReference>
<dbReference type="InterPro" id="IPR047057">
    <property type="entry name" value="MerR_fam"/>
</dbReference>
<dbReference type="EMBL" id="JAXOFX010000020">
    <property type="protein sequence ID" value="MDZ5474097.1"/>
    <property type="molecule type" value="Genomic_DNA"/>
</dbReference>
<dbReference type="Gene3D" id="1.10.1660.10">
    <property type="match status" value="1"/>
</dbReference>
<dbReference type="Proteomes" id="UP001290455">
    <property type="component" value="Unassembled WGS sequence"/>
</dbReference>
<evidence type="ECO:0000313" key="5">
    <source>
        <dbReference type="Proteomes" id="UP001290455"/>
    </source>
</evidence>
<dbReference type="RefSeq" id="WP_322448391.1">
    <property type="nucleotide sequence ID" value="NZ_JAXOFX010000020.1"/>
</dbReference>
<dbReference type="SMART" id="SM00422">
    <property type="entry name" value="HTH_MERR"/>
    <property type="match status" value="1"/>
</dbReference>
<feature type="coiled-coil region" evidence="2">
    <location>
        <begin position="82"/>
        <end position="116"/>
    </location>
</feature>
<reference evidence="4 5" key="1">
    <citation type="submission" date="2023-11" db="EMBL/GenBank/DDBJ databases">
        <title>Bacillus jintuensis, isolated from a mudflat on the Beibu Gulf coast.</title>
        <authorList>
            <person name="Li M."/>
        </authorList>
    </citation>
    <scope>NUCLEOTIDE SEQUENCE [LARGE SCALE GENOMIC DNA]</scope>
    <source>
        <strain evidence="4 5">31A1R</strain>
    </source>
</reference>
<evidence type="ECO:0000313" key="4">
    <source>
        <dbReference type="EMBL" id="MDZ5474097.1"/>
    </source>
</evidence>
<dbReference type="PANTHER" id="PTHR30204:SF83">
    <property type="entry name" value="TRANSCRIPTIONAL REGULATOR, MERR FAMILY"/>
    <property type="match status" value="1"/>
</dbReference>